<organism evidence="1 2">
    <name type="scientific">Coniosporium uncinatum</name>
    <dbReference type="NCBI Taxonomy" id="93489"/>
    <lineage>
        <taxon>Eukaryota</taxon>
        <taxon>Fungi</taxon>
        <taxon>Dikarya</taxon>
        <taxon>Ascomycota</taxon>
        <taxon>Pezizomycotina</taxon>
        <taxon>Dothideomycetes</taxon>
        <taxon>Dothideomycetes incertae sedis</taxon>
        <taxon>Coniosporium</taxon>
    </lineage>
</organism>
<protein>
    <submittedName>
        <fullName evidence="1">Uncharacterized protein</fullName>
    </submittedName>
</protein>
<reference evidence="1" key="1">
    <citation type="submission" date="2024-09" db="EMBL/GenBank/DDBJ databases">
        <title>Black Yeasts Isolated from many extreme environments.</title>
        <authorList>
            <person name="Coleine C."/>
            <person name="Stajich J.E."/>
            <person name="Selbmann L."/>
        </authorList>
    </citation>
    <scope>NUCLEOTIDE SEQUENCE</scope>
    <source>
        <strain evidence="1">CCFEE 5737</strain>
    </source>
</reference>
<sequence>MGNNPSKSGGSQPQSPATTTHPREGERLNQGSVRKKDSVPALSQGKGPAAPATASFESATGIHSTTSTSNPTSRTTRPRTPSTARSNSATTPYLKPQDTTSSTNPANSNKMGSEQSHEKAPPREKEKARDPGKEPGQTPTAAPLNVPRMQTSEQKYDGFSPTDPNASSADQQYHLPPSQAPYTRPPRLPLPIEEEVHTPGSPIISPADLQAPIEGEPDLARRTSMLSSVAGDDDEEGDVDELRTLHGGLPAVPVIIEWKGPGDKVYVTGSFAGWEKKFRLDKGGPKKDALSREIPLAPGTHHLNFIVDGDSQLSTALPTAVDYTNTLINYIEVSPEQVPASSTTADAETPQPTEPATPVERPAKPLPKPEYKVPAGVHPPQVLPPTPDQKPGPTPDQRSTSALDTQPPADGSRPAPVVPGPPRKYHSVVPAFLTDLDAPEDSSRYAKASAVANTTPAPPSLPMFLGKSILNSSVQPMKDDASVLIMPNHTVLNHLATSSIRQGVLATSATTRYKRKASSHNTTSYELFSQREYPLIAHCSS</sequence>
<proteinExistence type="predicted"/>
<keyword evidence="2" id="KW-1185">Reference proteome</keyword>
<evidence type="ECO:0000313" key="2">
    <source>
        <dbReference type="Proteomes" id="UP001186974"/>
    </source>
</evidence>
<comment type="caution">
    <text evidence="1">The sequence shown here is derived from an EMBL/GenBank/DDBJ whole genome shotgun (WGS) entry which is preliminary data.</text>
</comment>
<dbReference type="Proteomes" id="UP001186974">
    <property type="component" value="Unassembled WGS sequence"/>
</dbReference>
<accession>A0ACC3DYE7</accession>
<name>A0ACC3DYE7_9PEZI</name>
<evidence type="ECO:0000313" key="1">
    <source>
        <dbReference type="EMBL" id="KAK3081808.1"/>
    </source>
</evidence>
<gene>
    <name evidence="1" type="ORF">LTS18_002197</name>
</gene>
<dbReference type="EMBL" id="JAWDJW010000061">
    <property type="protein sequence ID" value="KAK3081808.1"/>
    <property type="molecule type" value="Genomic_DNA"/>
</dbReference>